<dbReference type="Gene3D" id="3.40.50.300">
    <property type="entry name" value="P-loop containing nucleotide triphosphate hydrolases"/>
    <property type="match status" value="1"/>
</dbReference>
<keyword evidence="4" id="KW-0969">Cilium</keyword>
<name>A0A7Z7FCV5_9EURY</name>
<evidence type="ECO:0000313" key="4">
    <source>
        <dbReference type="EMBL" id="SDF94358.1"/>
    </source>
</evidence>
<dbReference type="InterPro" id="IPR001482">
    <property type="entry name" value="T2SS/T4SS_dom"/>
</dbReference>
<feature type="region of interest" description="Disordered" evidence="2">
    <location>
        <begin position="127"/>
        <end position="153"/>
    </location>
</feature>
<keyword evidence="4" id="KW-0282">Flagellum</keyword>
<dbReference type="PANTHER" id="PTHR30486">
    <property type="entry name" value="TWITCHING MOTILITY PROTEIN PILT"/>
    <property type="match status" value="1"/>
</dbReference>
<comment type="caution">
    <text evidence="4">The sequence shown here is derived from an EMBL/GenBank/DDBJ whole genome shotgun (WGS) entry which is preliminary data.</text>
</comment>
<evidence type="ECO:0000259" key="3">
    <source>
        <dbReference type="Pfam" id="PF00437"/>
    </source>
</evidence>
<dbReference type="RefSeq" id="WP_238380768.1">
    <property type="nucleotide sequence ID" value="NZ_FNCA01000005.1"/>
</dbReference>
<sequence length="722" mass="81948">MAKLQLRSRFSKKRPASEQSEIAGDIESISDTEYVSDLLIETIESADDMVFSGNGHISKEEIIQISDEPEIRGDQEISEDVFLNPEDDIGDFFLQPEPDIIVEESEVSEPGDKIEKKKKFGFKVGKKEKNPKKMKKSSKKDSAETIGEEQDLKPAKKKSKFNIDLKFGKKKKSNLENEDNDDITYGELQEQEPTKESPVSSLLKKIEQVIIPKPEIIEEMEFAVGEIAIPAPGVPQKEVCITYEVTSRFQYVHIEFTGESLLYQCLEPPLGESEKEAMFIIQNAFDKMAHSEILLVEEEDRAEALRDRFNLIVDIYRLKLTESQKDKFFYYLHKKYMGFDRMDLLMKDPYIEDITCNGPYTPLYINHRVYGSVATDVIYEEIELNNFVMRMAQAAGRHISVLEPIRDATLVDGSRANLTLGKEVTKRGSTFTIRRFRSNPVSCIDLMNYKTYDSTVLAYFWLMVEYKRSVLAAGGTASGKTTTLNALGAFIPPEYKIVSIEDTAEMNLMHPNWTQSITRAGFGGGEGGKSAGDIELFDLLKAALRQRPEYIVVGEVRGAEAGTLFQAISVGHPCMGTIHAGSIQELLSRVESEPMNVPRNLFASVDMVIFNSMIKVGEHFLRRALRIVEIVELDPERGDLITNPVFKWNPITDEYEYSGSSAMFDDINEEFGIDQSELVSEMDLRARYLEGLARDGITEYEEVARAIRRYSRQKDEMLEMTH</sequence>
<protein>
    <submittedName>
        <fullName evidence="4">Flagellar protein FlaI</fullName>
    </submittedName>
</protein>
<feature type="domain" description="Bacterial type II secretion system protein E" evidence="3">
    <location>
        <begin position="404"/>
        <end position="614"/>
    </location>
</feature>
<dbReference type="SUPFAM" id="SSF52540">
    <property type="entry name" value="P-loop containing nucleoside triphosphate hydrolases"/>
    <property type="match status" value="1"/>
</dbReference>
<comment type="similarity">
    <text evidence="1">Belongs to the GSP E family.</text>
</comment>
<evidence type="ECO:0000256" key="1">
    <source>
        <dbReference type="ARBA" id="ARBA00006611"/>
    </source>
</evidence>
<feature type="compositionally biased region" description="Basic residues" evidence="2">
    <location>
        <begin position="127"/>
        <end position="138"/>
    </location>
</feature>
<dbReference type="InterPro" id="IPR027417">
    <property type="entry name" value="P-loop_NTPase"/>
</dbReference>
<evidence type="ECO:0000313" key="5">
    <source>
        <dbReference type="Proteomes" id="UP000199259"/>
    </source>
</evidence>
<keyword evidence="4" id="KW-0966">Cell projection</keyword>
<keyword evidence="5" id="KW-1185">Reference proteome</keyword>
<dbReference type="Gene3D" id="1.10.390.40">
    <property type="match status" value="1"/>
</dbReference>
<gene>
    <name evidence="4" type="ORF">SAMN04488589_1770</name>
</gene>
<dbReference type="Gene3D" id="3.30.450.370">
    <property type="match status" value="1"/>
</dbReference>
<feature type="region of interest" description="Disordered" evidence="2">
    <location>
        <begin position="176"/>
        <end position="196"/>
    </location>
</feature>
<dbReference type="EMBL" id="FNCA01000005">
    <property type="protein sequence ID" value="SDF94358.1"/>
    <property type="molecule type" value="Genomic_DNA"/>
</dbReference>
<evidence type="ECO:0000256" key="2">
    <source>
        <dbReference type="SAM" id="MobiDB-lite"/>
    </source>
</evidence>
<reference evidence="4 5" key="1">
    <citation type="submission" date="2016-10" db="EMBL/GenBank/DDBJ databases">
        <authorList>
            <person name="Varghese N."/>
            <person name="Submissions S."/>
        </authorList>
    </citation>
    <scope>NUCLEOTIDE SEQUENCE [LARGE SCALE GENOMIC DNA]</scope>
    <source>
        <strain evidence="4 5">PL 12/M</strain>
    </source>
</reference>
<dbReference type="GO" id="GO:0016887">
    <property type="term" value="F:ATP hydrolysis activity"/>
    <property type="evidence" value="ECO:0007669"/>
    <property type="project" value="InterPro"/>
</dbReference>
<dbReference type="AlphaFoldDB" id="A0A7Z7FCV5"/>
<dbReference type="Pfam" id="PF00437">
    <property type="entry name" value="T2SSE"/>
    <property type="match status" value="1"/>
</dbReference>
<dbReference type="CDD" id="cd01130">
    <property type="entry name" value="VirB11-like_ATPase"/>
    <property type="match status" value="1"/>
</dbReference>
<accession>A0A7Z7FCV5</accession>
<dbReference type="PANTHER" id="PTHR30486:SF6">
    <property type="entry name" value="TYPE IV PILUS RETRACTATION ATPASE PILT"/>
    <property type="match status" value="1"/>
</dbReference>
<dbReference type="InterPro" id="IPR050921">
    <property type="entry name" value="T4SS_GSP_E_ATPase"/>
</dbReference>
<proteinExistence type="inferred from homology"/>
<organism evidence="4 5">
    <name type="scientific">Methanolobus vulcani</name>
    <dbReference type="NCBI Taxonomy" id="38026"/>
    <lineage>
        <taxon>Archaea</taxon>
        <taxon>Methanobacteriati</taxon>
        <taxon>Methanobacteriota</taxon>
        <taxon>Stenosarchaea group</taxon>
        <taxon>Methanomicrobia</taxon>
        <taxon>Methanosarcinales</taxon>
        <taxon>Methanosarcinaceae</taxon>
        <taxon>Methanolobus</taxon>
    </lineage>
</organism>
<dbReference type="Proteomes" id="UP000199259">
    <property type="component" value="Unassembled WGS sequence"/>
</dbReference>
<feature type="region of interest" description="Disordered" evidence="2">
    <location>
        <begin position="1"/>
        <end position="24"/>
    </location>
</feature>